<dbReference type="InParanoid" id="A0A165JXG6"/>
<sequence length="78" mass="8756">MTRSLSRSLSHLSLLSTAETSSHEKDHFGMCVSIPTPTSRLCIYRAPFWLLSFRTTIQPQASSYPHITSSIPSYIQTP</sequence>
<gene>
    <name evidence="1" type="ORF">CALCODRAFT_253547</name>
</gene>
<dbReference type="AlphaFoldDB" id="A0A165JXG6"/>
<protein>
    <submittedName>
        <fullName evidence="1">Uncharacterized protein</fullName>
    </submittedName>
</protein>
<evidence type="ECO:0000313" key="1">
    <source>
        <dbReference type="EMBL" id="KZT62399.1"/>
    </source>
</evidence>
<name>A0A165JXG6_9BASI</name>
<accession>A0A165JXG6</accession>
<dbReference type="Proteomes" id="UP000076842">
    <property type="component" value="Unassembled WGS sequence"/>
</dbReference>
<dbReference type="EMBL" id="KV423917">
    <property type="protein sequence ID" value="KZT62399.1"/>
    <property type="molecule type" value="Genomic_DNA"/>
</dbReference>
<organism evidence="1 2">
    <name type="scientific">Calocera cornea HHB12733</name>
    <dbReference type="NCBI Taxonomy" id="1353952"/>
    <lineage>
        <taxon>Eukaryota</taxon>
        <taxon>Fungi</taxon>
        <taxon>Dikarya</taxon>
        <taxon>Basidiomycota</taxon>
        <taxon>Agaricomycotina</taxon>
        <taxon>Dacrymycetes</taxon>
        <taxon>Dacrymycetales</taxon>
        <taxon>Dacrymycetaceae</taxon>
        <taxon>Calocera</taxon>
    </lineage>
</organism>
<proteinExistence type="predicted"/>
<keyword evidence="2" id="KW-1185">Reference proteome</keyword>
<reference evidence="1 2" key="1">
    <citation type="journal article" date="2016" name="Mol. Biol. Evol.">
        <title>Comparative Genomics of Early-Diverging Mushroom-Forming Fungi Provides Insights into the Origins of Lignocellulose Decay Capabilities.</title>
        <authorList>
            <person name="Nagy L.G."/>
            <person name="Riley R."/>
            <person name="Tritt A."/>
            <person name="Adam C."/>
            <person name="Daum C."/>
            <person name="Floudas D."/>
            <person name="Sun H."/>
            <person name="Yadav J.S."/>
            <person name="Pangilinan J."/>
            <person name="Larsson K.H."/>
            <person name="Matsuura K."/>
            <person name="Barry K."/>
            <person name="Labutti K."/>
            <person name="Kuo R."/>
            <person name="Ohm R.A."/>
            <person name="Bhattacharya S.S."/>
            <person name="Shirouzu T."/>
            <person name="Yoshinaga Y."/>
            <person name="Martin F.M."/>
            <person name="Grigoriev I.V."/>
            <person name="Hibbett D.S."/>
        </authorList>
    </citation>
    <scope>NUCLEOTIDE SEQUENCE [LARGE SCALE GENOMIC DNA]</scope>
    <source>
        <strain evidence="1 2">HHB12733</strain>
    </source>
</reference>
<evidence type="ECO:0000313" key="2">
    <source>
        <dbReference type="Proteomes" id="UP000076842"/>
    </source>
</evidence>